<evidence type="ECO:0000256" key="1">
    <source>
        <dbReference type="SAM" id="MobiDB-lite"/>
    </source>
</evidence>
<keyword evidence="3" id="KW-1185">Reference proteome</keyword>
<gene>
    <name evidence="2" type="ORF">ACFQPF_15650</name>
</gene>
<sequence length="103" mass="12187">MDIQLKNDCEKALKHLFKNSQLDEVVFGTESSPILLKFKNEDRSDHQPRDVWLNIESKWDVFPPGETSYPDSEDEMRPLTKEEHVYERLTDYETRRGTSKRDG</sequence>
<evidence type="ECO:0000313" key="3">
    <source>
        <dbReference type="Proteomes" id="UP001596549"/>
    </source>
</evidence>
<comment type="caution">
    <text evidence="2">The sequence shown here is derived from an EMBL/GenBank/DDBJ whole genome shotgun (WGS) entry which is preliminary data.</text>
</comment>
<accession>A0ABW2NRJ7</accession>
<dbReference type="RefSeq" id="WP_379750643.1">
    <property type="nucleotide sequence ID" value="NZ_JBHTCP010000049.1"/>
</dbReference>
<evidence type="ECO:0000313" key="2">
    <source>
        <dbReference type="EMBL" id="MFC7373075.1"/>
    </source>
</evidence>
<name>A0ABW2NRJ7_9BACL</name>
<dbReference type="Proteomes" id="UP001596549">
    <property type="component" value="Unassembled WGS sequence"/>
</dbReference>
<proteinExistence type="predicted"/>
<dbReference type="EMBL" id="JBHTCP010000049">
    <property type="protein sequence ID" value="MFC7373075.1"/>
    <property type="molecule type" value="Genomic_DNA"/>
</dbReference>
<protein>
    <submittedName>
        <fullName evidence="2">Uncharacterized protein</fullName>
    </submittedName>
</protein>
<reference evidence="3" key="1">
    <citation type="journal article" date="2019" name="Int. J. Syst. Evol. Microbiol.">
        <title>The Global Catalogue of Microorganisms (GCM) 10K type strain sequencing project: providing services to taxonomists for standard genome sequencing and annotation.</title>
        <authorList>
            <consortium name="The Broad Institute Genomics Platform"/>
            <consortium name="The Broad Institute Genome Sequencing Center for Infectious Disease"/>
            <person name="Wu L."/>
            <person name="Ma J."/>
        </authorList>
    </citation>
    <scope>NUCLEOTIDE SEQUENCE [LARGE SCALE GENOMIC DNA]</scope>
    <source>
        <strain evidence="3">NBRC 106396</strain>
    </source>
</reference>
<organism evidence="2 3">
    <name type="scientific">Fictibacillus iocasae</name>
    <dbReference type="NCBI Taxonomy" id="2715437"/>
    <lineage>
        <taxon>Bacteria</taxon>
        <taxon>Bacillati</taxon>
        <taxon>Bacillota</taxon>
        <taxon>Bacilli</taxon>
        <taxon>Bacillales</taxon>
        <taxon>Fictibacillaceae</taxon>
        <taxon>Fictibacillus</taxon>
    </lineage>
</organism>
<feature type="compositionally biased region" description="Basic and acidic residues" evidence="1">
    <location>
        <begin position="75"/>
        <end position="103"/>
    </location>
</feature>
<feature type="region of interest" description="Disordered" evidence="1">
    <location>
        <begin position="64"/>
        <end position="103"/>
    </location>
</feature>